<protein>
    <recommendedName>
        <fullName evidence="5">Carbon catabolite repressor D</fullName>
    </recommendedName>
</protein>
<dbReference type="InterPro" id="IPR014756">
    <property type="entry name" value="Ig_E-set"/>
</dbReference>
<dbReference type="FunFam" id="2.60.40.640:FF:000018">
    <property type="entry name" value="HECT-type ubiquitin ligase-interacting protein creD"/>
    <property type="match status" value="1"/>
</dbReference>
<dbReference type="PANTHER" id="PTHR11188">
    <property type="entry name" value="ARRESTIN DOMAIN CONTAINING PROTEIN"/>
    <property type="match status" value="1"/>
</dbReference>
<dbReference type="GO" id="GO:0030674">
    <property type="term" value="F:protein-macromolecule adaptor activity"/>
    <property type="evidence" value="ECO:0007669"/>
    <property type="project" value="TreeGrafter"/>
</dbReference>
<feature type="domain" description="Arrestin C-terminal-like" evidence="7">
    <location>
        <begin position="182"/>
        <end position="333"/>
    </location>
</feature>
<dbReference type="GO" id="GO:0005829">
    <property type="term" value="C:cytosol"/>
    <property type="evidence" value="ECO:0007669"/>
    <property type="project" value="TreeGrafter"/>
</dbReference>
<dbReference type="InterPro" id="IPR011022">
    <property type="entry name" value="Arrestin_C-like"/>
</dbReference>
<dbReference type="EMBL" id="DF933811">
    <property type="protein sequence ID" value="GAM34297.1"/>
    <property type="molecule type" value="Genomic_DNA"/>
</dbReference>
<dbReference type="Pfam" id="PF00339">
    <property type="entry name" value="Arrestin_N"/>
    <property type="match status" value="1"/>
</dbReference>
<evidence type="ECO:0000256" key="2">
    <source>
        <dbReference type="ARBA" id="ARBA00022786"/>
    </source>
</evidence>
<feature type="region of interest" description="Disordered" evidence="6">
    <location>
        <begin position="546"/>
        <end position="576"/>
    </location>
</feature>
<evidence type="ECO:0000313" key="8">
    <source>
        <dbReference type="EMBL" id="GAM34297.1"/>
    </source>
</evidence>
<dbReference type="AlphaFoldDB" id="A0A6V8GZL2"/>
<dbReference type="InterPro" id="IPR011021">
    <property type="entry name" value="Arrestin-like_N"/>
</dbReference>
<name>A0A6V8GZL2_TALPI</name>
<dbReference type="InterPro" id="IPR014752">
    <property type="entry name" value="Arrestin-like_C"/>
</dbReference>
<organism evidence="8 9">
    <name type="scientific">Talaromyces pinophilus</name>
    <name type="common">Penicillium pinophilum</name>
    <dbReference type="NCBI Taxonomy" id="128442"/>
    <lineage>
        <taxon>Eukaryota</taxon>
        <taxon>Fungi</taxon>
        <taxon>Dikarya</taxon>
        <taxon>Ascomycota</taxon>
        <taxon>Pezizomycotina</taxon>
        <taxon>Eurotiomycetes</taxon>
        <taxon>Eurotiomycetidae</taxon>
        <taxon>Eurotiales</taxon>
        <taxon>Trichocomaceae</taxon>
        <taxon>Talaromyces</taxon>
        <taxon>Talaromyces sect. Talaromyces</taxon>
    </lineage>
</organism>
<feature type="region of interest" description="Disordered" evidence="6">
    <location>
        <begin position="431"/>
        <end position="510"/>
    </location>
</feature>
<comment type="caution">
    <text evidence="8">The sequence shown here is derived from an EMBL/GenBank/DDBJ whole genome shotgun (WGS) entry which is preliminary data.</text>
</comment>
<gene>
    <name evidence="8" type="ORF">TCE0_015r01782</name>
</gene>
<dbReference type="GO" id="GO:0005886">
    <property type="term" value="C:plasma membrane"/>
    <property type="evidence" value="ECO:0007669"/>
    <property type="project" value="TreeGrafter"/>
</dbReference>
<evidence type="ECO:0000256" key="5">
    <source>
        <dbReference type="ARBA" id="ARBA00079835"/>
    </source>
</evidence>
<feature type="compositionally biased region" description="Basic and acidic residues" evidence="6">
    <location>
        <begin position="483"/>
        <end position="497"/>
    </location>
</feature>
<evidence type="ECO:0000313" key="9">
    <source>
        <dbReference type="Proteomes" id="UP000053095"/>
    </source>
</evidence>
<dbReference type="Pfam" id="PF02752">
    <property type="entry name" value="Arrestin_C"/>
    <property type="match status" value="1"/>
</dbReference>
<sequence>MEALSFLSGGGIASSAKYFDIRLDDQYVVFRGSEHEAASAHLRGTLVLCLSEPLTIKHLKLSLTGMSRICWHLPSSATAGGRKPYKEKVFFEKEWKFRDAGKGKTEILPADNYEFPFDVILEGSLPESVEGLHDTWVTYRFKAEIGRKYARDIVIRKPVRIVRTLDPSALELAHAMSVENIWPNKIEYSISTPTKAVIFGTSVRIDFRLIPLLKGLKIGTITSQLIETHELTMNPDDPTTVQNTYKSTRTIKTDDYELNEDEQLEILDETAEGFQFHRTLDIPHSLSRCLQDTDVKGIKIRHKLKFRIQLHNPDGHTSELRATLPVSVLISPDLRIDDNNTLIEDGAVARQQAADEFANQAPPLYGQHTFDRLYSEIDISGYRTPGPMSGSATPFGALSRNISSEDLPSLEAITNGDISASALHSRLSHLHDTRGTLSSSPGTGDSHDSEHGATAPGHPADYFSHMNGRQSGGNSHSHSPENGSRRASDDQDRDHLDSTMPSGMVTPHQPQYMEVETLSRVPSYSTAIRSSARTQYDSELPDYDAAILSSAPRPPPPPQQAHLRSSGTSSPTRMPTLNEALHRPFYGHQHIGHGHDDDERRLRLTQARVDI</sequence>
<keyword evidence="2" id="KW-0833">Ubl conjugation pathway</keyword>
<dbReference type="SMART" id="SM01017">
    <property type="entry name" value="Arrestin_C"/>
    <property type="match status" value="1"/>
</dbReference>
<comment type="function">
    <text evidence="4">Component of the regulatory network controlling carbon source utilization through ubiquitination and deubiquitination involving creA, creB, creC, creD and acrB. May be involved in signaling by recognizing appropriately phosphorylated substrates via its arrestin domains and then recruit a HECT-type ubiquitin ligase such as hulA, leading to ubiquitination of the substrate, providing a link between ubiquitination and phosphorylation in protein regulation and stability.</text>
</comment>
<comment type="similarity">
    <text evidence="1">Belongs to the arrestin family.</text>
</comment>
<feature type="compositionally biased region" description="Polar residues" evidence="6">
    <location>
        <begin position="467"/>
        <end position="482"/>
    </location>
</feature>
<comment type="subunit">
    <text evidence="3">Interacts with hulA.</text>
</comment>
<dbReference type="GO" id="GO:0070086">
    <property type="term" value="P:ubiquitin-dependent endocytosis"/>
    <property type="evidence" value="ECO:0007669"/>
    <property type="project" value="TreeGrafter"/>
</dbReference>
<dbReference type="Proteomes" id="UP000053095">
    <property type="component" value="Unassembled WGS sequence"/>
</dbReference>
<dbReference type="PANTHER" id="PTHR11188:SF17">
    <property type="entry name" value="FI21816P1"/>
    <property type="match status" value="1"/>
</dbReference>
<proteinExistence type="inferred from homology"/>
<dbReference type="Gene3D" id="2.60.40.640">
    <property type="match status" value="1"/>
</dbReference>
<dbReference type="InterPro" id="IPR050357">
    <property type="entry name" value="Arrestin_domain-protein"/>
</dbReference>
<reference evidence="9" key="1">
    <citation type="journal article" date="2015" name="Genome Announc.">
        <title>Draft genome sequence of Talaromyces cellulolyticus strain Y-94, a source of lignocellulosic biomass-degrading enzymes.</title>
        <authorList>
            <person name="Fujii T."/>
            <person name="Koike H."/>
            <person name="Sawayama S."/>
            <person name="Yano S."/>
            <person name="Inoue H."/>
        </authorList>
    </citation>
    <scope>NUCLEOTIDE SEQUENCE [LARGE SCALE GENOMIC DNA]</scope>
    <source>
        <strain evidence="9">Y-94</strain>
    </source>
</reference>
<evidence type="ECO:0000256" key="1">
    <source>
        <dbReference type="ARBA" id="ARBA00005298"/>
    </source>
</evidence>
<dbReference type="GO" id="GO:0031625">
    <property type="term" value="F:ubiquitin protein ligase binding"/>
    <property type="evidence" value="ECO:0007669"/>
    <property type="project" value="TreeGrafter"/>
</dbReference>
<feature type="compositionally biased region" description="Polar residues" evidence="6">
    <location>
        <begin position="562"/>
        <end position="575"/>
    </location>
</feature>
<keyword evidence="9" id="KW-1185">Reference proteome</keyword>
<evidence type="ECO:0000256" key="3">
    <source>
        <dbReference type="ARBA" id="ARBA00038766"/>
    </source>
</evidence>
<evidence type="ECO:0000259" key="7">
    <source>
        <dbReference type="SMART" id="SM01017"/>
    </source>
</evidence>
<evidence type="ECO:0000256" key="6">
    <source>
        <dbReference type="SAM" id="MobiDB-lite"/>
    </source>
</evidence>
<dbReference type="SUPFAM" id="SSF81296">
    <property type="entry name" value="E set domains"/>
    <property type="match status" value="1"/>
</dbReference>
<evidence type="ECO:0000256" key="4">
    <source>
        <dbReference type="ARBA" id="ARBA00056218"/>
    </source>
</evidence>
<accession>A0A6V8GZL2</accession>